<accession>A0A6M3M0M3</accession>
<name>A0A6M3M0M3_9ZZZZ</name>
<gene>
    <name evidence="1" type="ORF">MM171A00992_0009</name>
</gene>
<reference evidence="1" key="1">
    <citation type="submission" date="2020-03" db="EMBL/GenBank/DDBJ databases">
        <title>The deep terrestrial virosphere.</title>
        <authorList>
            <person name="Holmfeldt K."/>
            <person name="Nilsson E."/>
            <person name="Simone D."/>
            <person name="Lopez-Fernandez M."/>
            <person name="Wu X."/>
            <person name="de Brujin I."/>
            <person name="Lundin D."/>
            <person name="Andersson A."/>
            <person name="Bertilsson S."/>
            <person name="Dopson M."/>
        </authorList>
    </citation>
    <scope>NUCLEOTIDE SEQUENCE</scope>
    <source>
        <strain evidence="1">MM171A00992</strain>
    </source>
</reference>
<organism evidence="1">
    <name type="scientific">viral metagenome</name>
    <dbReference type="NCBI Taxonomy" id="1070528"/>
    <lineage>
        <taxon>unclassified sequences</taxon>
        <taxon>metagenomes</taxon>
        <taxon>organismal metagenomes</taxon>
    </lineage>
</organism>
<evidence type="ECO:0000313" key="1">
    <source>
        <dbReference type="EMBL" id="QJA99464.1"/>
    </source>
</evidence>
<proteinExistence type="predicted"/>
<dbReference type="AlphaFoldDB" id="A0A6M3M0M3"/>
<dbReference type="EMBL" id="MT143652">
    <property type="protein sequence ID" value="QJA99464.1"/>
    <property type="molecule type" value="Genomic_DNA"/>
</dbReference>
<protein>
    <submittedName>
        <fullName evidence="1">Uncharacterized protein</fullName>
    </submittedName>
</protein>
<sequence>MTGNEREFVLEQPGMPPYPYQWSNDIAGVDCSGPYYASEPPEDCTQVWGLVFSLPDNGGYLAGWSCGEMDLSGVSDHVHKSLIEAANAAEQMAKVQAEKQRIESLDD</sequence>